<sequence length="134" mass="15613">MFHMFLDKFWIYRQFKKTAFPLSLMNTTNFQSNRIIGNETLTAAVCRDNDLARFMNNAMTRYIHDMGNLGKDILDQITAYRKPGAWLVHAEIISGRAQGRDWQTVTNGDVFTGKSLYGCFFHDLQTYILVVRLY</sequence>
<reference evidence="1 2" key="1">
    <citation type="submission" date="2014-03" db="EMBL/GenBank/DDBJ databases">
        <title>Draft genome of the hookworm Oesophagostomum dentatum.</title>
        <authorList>
            <person name="Mitreva M."/>
        </authorList>
    </citation>
    <scope>NUCLEOTIDE SEQUENCE [LARGE SCALE GENOMIC DNA]</scope>
    <source>
        <strain evidence="1 2">OD-Hann</strain>
    </source>
</reference>
<protein>
    <submittedName>
        <fullName evidence="1">Uncharacterized protein</fullName>
    </submittedName>
</protein>
<accession>A0A0B1TMX4</accession>
<dbReference type="Proteomes" id="UP000053660">
    <property type="component" value="Unassembled WGS sequence"/>
</dbReference>
<proteinExistence type="predicted"/>
<gene>
    <name evidence="1" type="ORF">OESDEN_02889</name>
</gene>
<name>A0A0B1TMX4_OESDE</name>
<dbReference type="AlphaFoldDB" id="A0A0B1TMX4"/>
<dbReference type="EMBL" id="KN549509">
    <property type="protein sequence ID" value="KHJ97142.1"/>
    <property type="molecule type" value="Genomic_DNA"/>
</dbReference>
<evidence type="ECO:0000313" key="1">
    <source>
        <dbReference type="EMBL" id="KHJ97142.1"/>
    </source>
</evidence>
<keyword evidence="2" id="KW-1185">Reference proteome</keyword>
<organism evidence="1 2">
    <name type="scientific">Oesophagostomum dentatum</name>
    <name type="common">Nodular worm</name>
    <dbReference type="NCBI Taxonomy" id="61180"/>
    <lineage>
        <taxon>Eukaryota</taxon>
        <taxon>Metazoa</taxon>
        <taxon>Ecdysozoa</taxon>
        <taxon>Nematoda</taxon>
        <taxon>Chromadorea</taxon>
        <taxon>Rhabditida</taxon>
        <taxon>Rhabditina</taxon>
        <taxon>Rhabditomorpha</taxon>
        <taxon>Strongyloidea</taxon>
        <taxon>Strongylidae</taxon>
        <taxon>Oesophagostomum</taxon>
    </lineage>
</organism>
<dbReference type="OrthoDB" id="5863604at2759"/>
<evidence type="ECO:0000313" key="2">
    <source>
        <dbReference type="Proteomes" id="UP000053660"/>
    </source>
</evidence>